<accession>V6LI45</accession>
<dbReference type="VEuPathDB" id="GiardiaDB:SS50377_22731"/>
<gene>
    <name evidence="2" type="ORF">SS50377_16015</name>
    <name evidence="3" type="ORF">SS50377_22731</name>
</gene>
<keyword evidence="4" id="KW-1185">Reference proteome</keyword>
<dbReference type="EMBL" id="KI546124">
    <property type="protein sequence ID" value="EST44207.1"/>
    <property type="molecule type" value="Genomic_DNA"/>
</dbReference>
<dbReference type="Proteomes" id="UP000018208">
    <property type="component" value="Unassembled WGS sequence"/>
</dbReference>
<keyword evidence="1" id="KW-1133">Transmembrane helix</keyword>
<dbReference type="AlphaFoldDB" id="V6LI45"/>
<feature type="transmembrane region" description="Helical" evidence="1">
    <location>
        <begin position="111"/>
        <end position="129"/>
    </location>
</feature>
<proteinExistence type="predicted"/>
<evidence type="ECO:0000313" key="2">
    <source>
        <dbReference type="EMBL" id="EST44207.1"/>
    </source>
</evidence>
<reference evidence="2 3" key="1">
    <citation type="journal article" date="2014" name="PLoS Genet.">
        <title>The Genome of Spironucleus salmonicida Highlights a Fish Pathogen Adapted to Fluctuating Environments.</title>
        <authorList>
            <person name="Xu F."/>
            <person name="Jerlstrom-Hultqvist J."/>
            <person name="Einarsson E."/>
            <person name="Astvaldsson A."/>
            <person name="Svard S.G."/>
            <person name="Andersson J.O."/>
        </authorList>
    </citation>
    <scope>NUCLEOTIDE SEQUENCE</scope>
    <source>
        <strain evidence="3">ATCC 50377</strain>
    </source>
</reference>
<feature type="transmembrane region" description="Helical" evidence="1">
    <location>
        <begin position="78"/>
        <end position="99"/>
    </location>
</feature>
<feature type="transmembrane region" description="Helical" evidence="1">
    <location>
        <begin position="193"/>
        <end position="213"/>
    </location>
</feature>
<evidence type="ECO:0000256" key="1">
    <source>
        <dbReference type="SAM" id="Phobius"/>
    </source>
</evidence>
<keyword evidence="1 2" id="KW-0812">Transmembrane</keyword>
<evidence type="ECO:0000313" key="3">
    <source>
        <dbReference type="EMBL" id="KAH0575107.1"/>
    </source>
</evidence>
<feature type="transmembrane region" description="Helical" evidence="1">
    <location>
        <begin position="12"/>
        <end position="32"/>
    </location>
</feature>
<name>V6LI45_9EUKA</name>
<feature type="transmembrane region" description="Helical" evidence="1">
    <location>
        <begin position="266"/>
        <end position="289"/>
    </location>
</feature>
<evidence type="ECO:0000313" key="4">
    <source>
        <dbReference type="Proteomes" id="UP000018208"/>
    </source>
</evidence>
<protein>
    <submittedName>
        <fullName evidence="2">Transmembrane domain-containing protein</fullName>
    </submittedName>
</protein>
<keyword evidence="1" id="KW-0472">Membrane</keyword>
<feature type="transmembrane region" description="Helical" evidence="1">
    <location>
        <begin position="149"/>
        <end position="173"/>
    </location>
</feature>
<dbReference type="EMBL" id="AUWU02000003">
    <property type="protein sequence ID" value="KAH0575107.1"/>
    <property type="molecule type" value="Genomic_DNA"/>
</dbReference>
<reference evidence="3" key="2">
    <citation type="submission" date="2020-12" db="EMBL/GenBank/DDBJ databases">
        <title>New Spironucleus salmonicida genome in near-complete chromosomes.</title>
        <authorList>
            <person name="Xu F."/>
            <person name="Kurt Z."/>
            <person name="Jimenez-Gonzalez A."/>
            <person name="Astvaldsson A."/>
            <person name="Andersson J.O."/>
            <person name="Svard S.G."/>
        </authorList>
    </citation>
    <scope>NUCLEOTIDE SEQUENCE</scope>
    <source>
        <strain evidence="3">ATCC 50377</strain>
    </source>
</reference>
<organism evidence="2">
    <name type="scientific">Spironucleus salmonicida</name>
    <dbReference type="NCBI Taxonomy" id="348837"/>
    <lineage>
        <taxon>Eukaryota</taxon>
        <taxon>Metamonada</taxon>
        <taxon>Diplomonadida</taxon>
        <taxon>Hexamitidae</taxon>
        <taxon>Hexamitinae</taxon>
        <taxon>Spironucleus</taxon>
    </lineage>
</organism>
<sequence>MPKLIFQIIKSFFAAVASLPISIIVFGMVFLICGTKLDVFDKFYSDAISNLTLSSILTQKIFKEHSKWLHQFNYPTKYILISILVVGIGITAFILEAFFTLRYFSGSMTQITLHSYWFTFCVMASLFFFDHHLLADQYIVKIVFWYLMSWVFYYIVNPDVPLAAVRSAIYIFFYRHHILRFMPTEMLTAADRLIIFISLLALHTIIFQELAMLTEKDPVIINSRAIHYQSHLNYGFTISNNFLLQPLQQRVLKNKKYLTPYILTSYASAFLIGTIVFVIYHFVFFPYFFSKVISDQYPRTDSLFVASTLSWVDRVTFIQTLIFDKKSKNKLPEELILVNINTNDSNQEHGTVELSISAQIQ</sequence>